<dbReference type="InterPro" id="IPR011705">
    <property type="entry name" value="BACK"/>
</dbReference>
<dbReference type="Pfam" id="PF07707">
    <property type="entry name" value="BACK"/>
    <property type="match status" value="1"/>
</dbReference>
<dbReference type="CDD" id="cd18186">
    <property type="entry name" value="BTB_POZ_ZBTB_KLHL-like"/>
    <property type="match status" value="1"/>
</dbReference>
<dbReference type="InterPro" id="IPR000210">
    <property type="entry name" value="BTB/POZ_dom"/>
</dbReference>
<evidence type="ECO:0000259" key="2">
    <source>
        <dbReference type="PROSITE" id="PS50097"/>
    </source>
</evidence>
<dbReference type="EMBL" id="GEDC01013917">
    <property type="protein sequence ID" value="JAS23381.1"/>
    <property type="molecule type" value="Transcribed_RNA"/>
</dbReference>
<dbReference type="PROSITE" id="PS50097">
    <property type="entry name" value="BTB"/>
    <property type="match status" value="1"/>
</dbReference>
<dbReference type="InterPro" id="IPR011333">
    <property type="entry name" value="SKP1/BTB/POZ_sf"/>
</dbReference>
<feature type="compositionally biased region" description="Basic and acidic residues" evidence="1">
    <location>
        <begin position="10"/>
        <end position="43"/>
    </location>
</feature>
<feature type="region of interest" description="Disordered" evidence="1">
    <location>
        <begin position="1"/>
        <end position="53"/>
    </location>
</feature>
<accession>A0A1B6DCG2</accession>
<dbReference type="Pfam" id="PF00651">
    <property type="entry name" value="BTB"/>
    <property type="match status" value="1"/>
</dbReference>
<sequence length="492" mass="56742">MKRTISSEDFQSKNDKRTRQECDEENTCSKEIEDGKTVSKTEDGQLSNLTSDSGIQDQLQYSSEAEKEELNKSETGQRWQLNYANMKERFDYLLTTCNLSDCTFIIGKEVKQEFKLHSLILSMASPVFEDLLSESHTHSVIDVEPDIFKQILQYIYLDYMNFSCVENTQALYRASVKFKLPHLSSKAIEYFMDKMNLDSIWPIFDAAIETQDSLLIEECSKFFKKNVLELLKHPKFLMVNHGVLQNLIEDDNLGVTEVDLLNGVHKWATYKCLQMDLPPTVENKRSILGPHIIPNLRFLSVNKELFVNSFAYKKENEDDSLLTMDESYAILMNLIIPDSHPMPEGFTLNMKPRTVAERIRLHRRLFNPLGTYYNQNSKAPSIIENLSVFQIPSMSAPIGTKNFSVEVSVNHPIVIHGIQVPTFNKVGSHKSSTEYDETYVVTIQNILLPSKPVISTMTWSGKLNYNSVMDIMFKDYIRFEKKHKVFYPSLHK</sequence>
<name>A0A1B6DCG2_9HEMI</name>
<dbReference type="Gene3D" id="3.30.710.10">
    <property type="entry name" value="Potassium Channel Kv1.1, Chain A"/>
    <property type="match status" value="1"/>
</dbReference>
<gene>
    <name evidence="3" type="ORF">g.7980</name>
</gene>
<dbReference type="SMART" id="SM00225">
    <property type="entry name" value="BTB"/>
    <property type="match status" value="1"/>
</dbReference>
<feature type="compositionally biased region" description="Polar residues" evidence="1">
    <location>
        <begin position="44"/>
        <end position="53"/>
    </location>
</feature>
<evidence type="ECO:0000313" key="3">
    <source>
        <dbReference type="EMBL" id="JAS23381.1"/>
    </source>
</evidence>
<dbReference type="PANTHER" id="PTHR45774:SF3">
    <property type="entry name" value="BTB (POZ) DOMAIN-CONTAINING 2B-RELATED"/>
    <property type="match status" value="1"/>
</dbReference>
<evidence type="ECO:0000256" key="1">
    <source>
        <dbReference type="SAM" id="MobiDB-lite"/>
    </source>
</evidence>
<proteinExistence type="predicted"/>
<feature type="domain" description="BTB" evidence="2">
    <location>
        <begin position="100"/>
        <end position="164"/>
    </location>
</feature>
<protein>
    <recommendedName>
        <fullName evidence="2">BTB domain-containing protein</fullName>
    </recommendedName>
</protein>
<organism evidence="3">
    <name type="scientific">Clastoptera arizonana</name>
    <name type="common">Arizona spittle bug</name>
    <dbReference type="NCBI Taxonomy" id="38151"/>
    <lineage>
        <taxon>Eukaryota</taxon>
        <taxon>Metazoa</taxon>
        <taxon>Ecdysozoa</taxon>
        <taxon>Arthropoda</taxon>
        <taxon>Hexapoda</taxon>
        <taxon>Insecta</taxon>
        <taxon>Pterygota</taxon>
        <taxon>Neoptera</taxon>
        <taxon>Paraneoptera</taxon>
        <taxon>Hemiptera</taxon>
        <taxon>Auchenorrhyncha</taxon>
        <taxon>Cercopoidea</taxon>
        <taxon>Clastopteridae</taxon>
        <taxon>Clastoptera</taxon>
    </lineage>
</organism>
<dbReference type="SUPFAM" id="SSF54695">
    <property type="entry name" value="POZ domain"/>
    <property type="match status" value="1"/>
</dbReference>
<dbReference type="AlphaFoldDB" id="A0A1B6DCG2"/>
<reference evidence="3" key="1">
    <citation type="submission" date="2015-12" db="EMBL/GenBank/DDBJ databases">
        <title>De novo transcriptome assembly of four potential Pierce s Disease insect vectors from Arizona vineyards.</title>
        <authorList>
            <person name="Tassone E.E."/>
        </authorList>
    </citation>
    <scope>NUCLEOTIDE SEQUENCE</scope>
</reference>
<dbReference type="Gene3D" id="1.25.40.420">
    <property type="match status" value="1"/>
</dbReference>
<dbReference type="PANTHER" id="PTHR45774">
    <property type="entry name" value="BTB/POZ DOMAIN-CONTAINING"/>
    <property type="match status" value="1"/>
</dbReference>